<evidence type="ECO:0000313" key="1">
    <source>
        <dbReference type="EMBL" id="NNG36910.1"/>
    </source>
</evidence>
<evidence type="ECO:0008006" key="3">
    <source>
        <dbReference type="Google" id="ProtNLM"/>
    </source>
</evidence>
<organism evidence="1 2">
    <name type="scientific">Nakamurella aerolata</name>
    <dbReference type="NCBI Taxonomy" id="1656892"/>
    <lineage>
        <taxon>Bacteria</taxon>
        <taxon>Bacillati</taxon>
        <taxon>Actinomycetota</taxon>
        <taxon>Actinomycetes</taxon>
        <taxon>Nakamurellales</taxon>
        <taxon>Nakamurellaceae</taxon>
        <taxon>Nakamurella</taxon>
    </lineage>
</organism>
<dbReference type="Proteomes" id="UP000562984">
    <property type="component" value="Unassembled WGS sequence"/>
</dbReference>
<sequence length="270" mass="29229">MTTTEVATRQAPPLADRVEYSKTLSAADLLPPAFKGKPANILLAMDLAESLGRSPIEVMQQSQVISGKLGLSAEFMRSLVLASGHKLRVFMDGDTAVAQGIRSDDPGFTYEARWDEARARTAGLWGKGNWTNHPTAMLKARATTELCRDAFADVIHGVRSADELDEIAEREPEPRTPLAAAVQSAIAPEHEVVEAEVVEEATAGISAAQSKKMHALFSEKGFRDREDRLDYVRSIVGIDVASSKELTKDQASQVIEQLDALSDVEAEPAS</sequence>
<protein>
    <recommendedName>
        <fullName evidence="3">RecT family protein</fullName>
    </recommendedName>
</protein>
<evidence type="ECO:0000313" key="2">
    <source>
        <dbReference type="Proteomes" id="UP000562984"/>
    </source>
</evidence>
<gene>
    <name evidence="1" type="ORF">HKD39_14555</name>
</gene>
<name>A0A849AEM0_9ACTN</name>
<dbReference type="EMBL" id="JABEND010000009">
    <property type="protein sequence ID" value="NNG36910.1"/>
    <property type="molecule type" value="Genomic_DNA"/>
</dbReference>
<proteinExistence type="predicted"/>
<dbReference type="AlphaFoldDB" id="A0A849AEM0"/>
<accession>A0A849AEM0</accession>
<dbReference type="RefSeq" id="WP_171200616.1">
    <property type="nucleotide sequence ID" value="NZ_JABEND010000009.1"/>
</dbReference>
<comment type="caution">
    <text evidence="1">The sequence shown here is derived from an EMBL/GenBank/DDBJ whole genome shotgun (WGS) entry which is preliminary data.</text>
</comment>
<reference evidence="1 2" key="1">
    <citation type="submission" date="2020-05" db="EMBL/GenBank/DDBJ databases">
        <title>Nakamurella sp. DB0629 isolated from air conditioner.</title>
        <authorList>
            <person name="Kim D.H."/>
            <person name="Kim D.-U."/>
        </authorList>
    </citation>
    <scope>NUCLEOTIDE SEQUENCE [LARGE SCALE GENOMIC DNA]</scope>
    <source>
        <strain evidence="1 2">DB0629</strain>
    </source>
</reference>
<keyword evidence="2" id="KW-1185">Reference proteome</keyword>